<dbReference type="InterPro" id="IPR023214">
    <property type="entry name" value="HAD_sf"/>
</dbReference>
<accession>U2YLA2</accession>
<name>U2YLA2_9SPHN</name>
<evidence type="ECO:0000313" key="1">
    <source>
        <dbReference type="EMBL" id="GAD49162.1"/>
    </source>
</evidence>
<keyword evidence="2" id="KW-1185">Reference proteome</keyword>
<dbReference type="eggNOG" id="COG1011">
    <property type="taxonomic scope" value="Bacteria"/>
</dbReference>
<dbReference type="OrthoDB" id="9807742at2"/>
<sequence>MTGQGQIQAVVFDVGRVLIEWDLRLLLRKLYDEPGEAEWVFAHVVSEAWHAQHDAGCDLADMVDRRMREFPEHAAAIHAYATRFGESIPGPVPGTPALVERLAAADVPLFAITNFAESFWAEFRAREPLFDHFRDIVVSGVEKLAKPDPAIYRLAERRFGLPASAMLFVDDSRPNIEAARALGWHVHHFQGAEALEQDLRARGLLA</sequence>
<dbReference type="SFLD" id="SFLDG01129">
    <property type="entry name" value="C1.5:_HAD__Beta-PGM__Phosphata"/>
    <property type="match status" value="1"/>
</dbReference>
<protein>
    <submittedName>
        <fullName evidence="1">Putative phosphatase</fullName>
    </submittedName>
</protein>
<evidence type="ECO:0000313" key="2">
    <source>
        <dbReference type="Proteomes" id="UP000016568"/>
    </source>
</evidence>
<dbReference type="AlphaFoldDB" id="U2YLA2"/>
<dbReference type="KEGG" id="ntd:EGO55_11625"/>
<dbReference type="PANTHER" id="PTHR43611">
    <property type="entry name" value="ALPHA-D-GLUCOSE 1-PHOSPHATE PHOSPHATASE"/>
    <property type="match status" value="1"/>
</dbReference>
<dbReference type="NCBIfam" id="TIGR01509">
    <property type="entry name" value="HAD-SF-IA-v3"/>
    <property type="match status" value="1"/>
</dbReference>
<dbReference type="PANTHER" id="PTHR43611:SF3">
    <property type="entry name" value="FLAVIN MONONUCLEOTIDE HYDROLASE 1, CHLOROPLATIC"/>
    <property type="match status" value="1"/>
</dbReference>
<organism evidence="1 2">
    <name type="scientific">Caenibius tardaugens NBRC 16725</name>
    <dbReference type="NCBI Taxonomy" id="1219035"/>
    <lineage>
        <taxon>Bacteria</taxon>
        <taxon>Pseudomonadati</taxon>
        <taxon>Pseudomonadota</taxon>
        <taxon>Alphaproteobacteria</taxon>
        <taxon>Sphingomonadales</taxon>
        <taxon>Erythrobacteraceae</taxon>
        <taxon>Caenibius</taxon>
    </lineage>
</organism>
<dbReference type="Gene3D" id="3.40.50.1000">
    <property type="entry name" value="HAD superfamily/HAD-like"/>
    <property type="match status" value="1"/>
</dbReference>
<dbReference type="Proteomes" id="UP000016568">
    <property type="component" value="Unassembled WGS sequence"/>
</dbReference>
<reference evidence="1 2" key="1">
    <citation type="submission" date="2013-09" db="EMBL/GenBank/DDBJ databases">
        <title>Whole genome shotgun sequence of Novosphingobium tardaugens NBRC 16725.</title>
        <authorList>
            <person name="Isaki S."/>
            <person name="Hosoyama A."/>
            <person name="Tsuchikane K."/>
            <person name="Katsumata H."/>
            <person name="Ando Y."/>
            <person name="Yamazaki S."/>
            <person name="Fujita N."/>
        </authorList>
    </citation>
    <scope>NUCLEOTIDE SEQUENCE [LARGE SCALE GENOMIC DNA]</scope>
    <source>
        <strain evidence="1 2">NBRC 16725</strain>
    </source>
</reference>
<gene>
    <name evidence="1" type="ORF">NT2_05_00830</name>
</gene>
<dbReference type="SUPFAM" id="SSF56784">
    <property type="entry name" value="HAD-like"/>
    <property type="match status" value="1"/>
</dbReference>
<dbReference type="SFLD" id="SFLDS00003">
    <property type="entry name" value="Haloacid_Dehalogenase"/>
    <property type="match status" value="1"/>
</dbReference>
<dbReference type="PRINTS" id="PR00413">
    <property type="entry name" value="HADHALOGNASE"/>
</dbReference>
<dbReference type="CDD" id="cd02603">
    <property type="entry name" value="HAD_sEH-N_like"/>
    <property type="match status" value="1"/>
</dbReference>
<comment type="caution">
    <text evidence="1">The sequence shown here is derived from an EMBL/GenBank/DDBJ whole genome shotgun (WGS) entry which is preliminary data.</text>
</comment>
<dbReference type="InterPro" id="IPR036412">
    <property type="entry name" value="HAD-like_sf"/>
</dbReference>
<proteinExistence type="predicted"/>
<dbReference type="Pfam" id="PF00702">
    <property type="entry name" value="Hydrolase"/>
    <property type="match status" value="1"/>
</dbReference>
<dbReference type="EMBL" id="BASZ01000005">
    <property type="protein sequence ID" value="GAD49162.1"/>
    <property type="molecule type" value="Genomic_DNA"/>
</dbReference>
<dbReference type="RefSeq" id="WP_021690068.1">
    <property type="nucleotide sequence ID" value="NZ_BASZ01000005.1"/>
</dbReference>
<dbReference type="InterPro" id="IPR006439">
    <property type="entry name" value="HAD-SF_hydro_IA"/>
</dbReference>